<dbReference type="AlphaFoldDB" id="A0A0A1V2U1"/>
<dbReference type="HOGENOM" id="CLU_2073712_0_0_1"/>
<gene>
    <name evidence="1" type="ORF">X797_001852</name>
</gene>
<organism evidence="1 2">
    <name type="scientific">Metarhizium robertsii</name>
    <dbReference type="NCBI Taxonomy" id="568076"/>
    <lineage>
        <taxon>Eukaryota</taxon>
        <taxon>Fungi</taxon>
        <taxon>Dikarya</taxon>
        <taxon>Ascomycota</taxon>
        <taxon>Pezizomycotina</taxon>
        <taxon>Sordariomycetes</taxon>
        <taxon>Hypocreomycetidae</taxon>
        <taxon>Hypocreales</taxon>
        <taxon>Clavicipitaceae</taxon>
        <taxon>Metarhizium</taxon>
    </lineage>
</organism>
<dbReference type="Proteomes" id="UP000030151">
    <property type="component" value="Unassembled WGS sequence"/>
</dbReference>
<evidence type="ECO:0000313" key="1">
    <source>
        <dbReference type="EMBL" id="EXV04180.1"/>
    </source>
</evidence>
<evidence type="ECO:0000313" key="2">
    <source>
        <dbReference type="Proteomes" id="UP000030151"/>
    </source>
</evidence>
<sequence>MTTKMLYSCSVSWPGSRHRLELVEMGGTKSSWPNSIFGQHILCTGYGVCSAVVVVATASSPRPQLLFVLSVIVQHGLASGRRFNIQDNRLVFSCIGNPTPNRCLFSRFSLLTLLCPGK</sequence>
<name>A0A0A1V2U1_9HYPO</name>
<dbReference type="EMBL" id="JELW01000002">
    <property type="protein sequence ID" value="EXV04180.1"/>
    <property type="molecule type" value="Genomic_DNA"/>
</dbReference>
<reference evidence="1 2" key="1">
    <citation type="submission" date="2014-02" db="EMBL/GenBank/DDBJ databases">
        <title>The genome sequence of the entomopathogenic fungus Metarhizium robertsii ARSEF 2575.</title>
        <authorList>
            <person name="Giuliano Garisto Donzelli B."/>
            <person name="Roe B.A."/>
            <person name="Macmil S.L."/>
            <person name="Krasnoff S.B."/>
            <person name="Gibson D.M."/>
        </authorList>
    </citation>
    <scope>NUCLEOTIDE SEQUENCE [LARGE SCALE GENOMIC DNA]</scope>
    <source>
        <strain evidence="1 2">ARSEF 2575</strain>
    </source>
</reference>
<comment type="caution">
    <text evidence="1">The sequence shown here is derived from an EMBL/GenBank/DDBJ whole genome shotgun (WGS) entry which is preliminary data.</text>
</comment>
<protein>
    <submittedName>
        <fullName evidence="1">Uncharacterized protein</fullName>
    </submittedName>
</protein>
<accession>A0A0A1V2U1</accession>
<proteinExistence type="predicted"/>